<feature type="domain" description="Calcineurin-like phosphoesterase" evidence="4">
    <location>
        <begin position="109"/>
        <end position="335"/>
    </location>
</feature>
<feature type="transmembrane region" description="Helical" evidence="3">
    <location>
        <begin position="77"/>
        <end position="98"/>
    </location>
</feature>
<dbReference type="AlphaFoldDB" id="A0A5J5IZK9"/>
<dbReference type="InterPro" id="IPR006179">
    <property type="entry name" value="5_nucleotidase/apyrase"/>
</dbReference>
<dbReference type="Gene3D" id="3.60.21.10">
    <property type="match status" value="1"/>
</dbReference>
<accession>A0A5J5IZK9</accession>
<dbReference type="EMBL" id="VYSA01000002">
    <property type="protein sequence ID" value="KAA9107741.1"/>
    <property type="molecule type" value="Genomic_DNA"/>
</dbReference>
<dbReference type="Pfam" id="PF00149">
    <property type="entry name" value="Metallophos"/>
    <property type="match status" value="1"/>
</dbReference>
<name>A0A5J5IZK9_9MICO</name>
<dbReference type="Gene3D" id="2.60.40.10">
    <property type="entry name" value="Immunoglobulins"/>
    <property type="match status" value="1"/>
</dbReference>
<dbReference type="PANTHER" id="PTHR11575:SF24">
    <property type="entry name" value="5'-NUCLEOTIDASE"/>
    <property type="match status" value="1"/>
</dbReference>
<evidence type="ECO:0000259" key="4">
    <source>
        <dbReference type="Pfam" id="PF00149"/>
    </source>
</evidence>
<evidence type="ECO:0000256" key="1">
    <source>
        <dbReference type="ARBA" id="ARBA00022729"/>
    </source>
</evidence>
<evidence type="ECO:0000259" key="6">
    <source>
        <dbReference type="Pfam" id="PF16640"/>
    </source>
</evidence>
<evidence type="ECO:0000313" key="8">
    <source>
        <dbReference type="Proteomes" id="UP000325827"/>
    </source>
</evidence>
<dbReference type="GO" id="GO:0009166">
    <property type="term" value="P:nucleotide catabolic process"/>
    <property type="evidence" value="ECO:0007669"/>
    <property type="project" value="InterPro"/>
</dbReference>
<evidence type="ECO:0000259" key="5">
    <source>
        <dbReference type="Pfam" id="PF02872"/>
    </source>
</evidence>
<organism evidence="7 8">
    <name type="scientific">Microbacterium rhizomatis</name>
    <dbReference type="NCBI Taxonomy" id="1631477"/>
    <lineage>
        <taxon>Bacteria</taxon>
        <taxon>Bacillati</taxon>
        <taxon>Actinomycetota</taxon>
        <taxon>Actinomycetes</taxon>
        <taxon>Micrococcales</taxon>
        <taxon>Microbacteriaceae</taxon>
        <taxon>Microbacterium</taxon>
    </lineage>
</organism>
<dbReference type="PRINTS" id="PR01607">
    <property type="entry name" value="APYRASEFAMLY"/>
</dbReference>
<reference evidence="8" key="1">
    <citation type="submission" date="2019-09" db="EMBL/GenBank/DDBJ databases">
        <title>Mumia zhuanghuii sp. nov. isolated from the intestinal contents of plateau pika (Ochotona curzoniae) in the Qinghai-Tibet plateau of China.</title>
        <authorList>
            <person name="Tian Z."/>
        </authorList>
    </citation>
    <scope>NUCLEOTIDE SEQUENCE [LARGE SCALE GENOMIC DNA]</scope>
    <source>
        <strain evidence="8">JCM 30598</strain>
    </source>
</reference>
<protein>
    <recommendedName>
        <fullName evidence="9">Bifunctional metallophosphatase/5'-nucleotidase</fullName>
    </recommendedName>
</protein>
<dbReference type="OrthoDB" id="1016457at2"/>
<dbReference type="InterPro" id="IPR013783">
    <property type="entry name" value="Ig-like_fold"/>
</dbReference>
<dbReference type="InterPro" id="IPR004843">
    <property type="entry name" value="Calcineurin-like_PHP"/>
</dbReference>
<proteinExistence type="predicted"/>
<feature type="region of interest" description="Disordered" evidence="2">
    <location>
        <begin position="1"/>
        <end position="25"/>
    </location>
</feature>
<dbReference type="SUPFAM" id="SSF56300">
    <property type="entry name" value="Metallo-dependent phosphatases"/>
    <property type="match status" value="1"/>
</dbReference>
<evidence type="ECO:0000256" key="3">
    <source>
        <dbReference type="SAM" id="Phobius"/>
    </source>
</evidence>
<evidence type="ECO:0000256" key="2">
    <source>
        <dbReference type="SAM" id="MobiDB-lite"/>
    </source>
</evidence>
<dbReference type="InterPro" id="IPR029052">
    <property type="entry name" value="Metallo-depent_PP-like"/>
</dbReference>
<dbReference type="Gene3D" id="3.90.780.10">
    <property type="entry name" value="5'-Nucleotidase, C-terminal domain"/>
    <property type="match status" value="1"/>
</dbReference>
<keyword evidence="1" id="KW-0732">Signal</keyword>
<keyword evidence="3" id="KW-1133">Transmembrane helix</keyword>
<feature type="domain" description="5'-Nucleotidase C-terminal" evidence="5">
    <location>
        <begin position="445"/>
        <end position="602"/>
    </location>
</feature>
<dbReference type="GO" id="GO:0030288">
    <property type="term" value="C:outer membrane-bounded periplasmic space"/>
    <property type="evidence" value="ECO:0007669"/>
    <property type="project" value="TreeGrafter"/>
</dbReference>
<dbReference type="InterPro" id="IPR036907">
    <property type="entry name" value="5'-Nucleotdase_C_sf"/>
</dbReference>
<feature type="compositionally biased region" description="Low complexity" evidence="2">
    <location>
        <begin position="1"/>
        <end position="11"/>
    </location>
</feature>
<keyword evidence="3" id="KW-0812">Transmembrane</keyword>
<dbReference type="InterPro" id="IPR008334">
    <property type="entry name" value="5'-Nucleotdase_C"/>
</dbReference>
<dbReference type="Proteomes" id="UP000325827">
    <property type="component" value="Unassembled WGS sequence"/>
</dbReference>
<dbReference type="GO" id="GO:0008253">
    <property type="term" value="F:5'-nucleotidase activity"/>
    <property type="evidence" value="ECO:0007669"/>
    <property type="project" value="TreeGrafter"/>
</dbReference>
<feature type="domain" description="Bacterial Ig-like" evidence="6">
    <location>
        <begin position="754"/>
        <end position="841"/>
    </location>
</feature>
<dbReference type="PANTHER" id="PTHR11575">
    <property type="entry name" value="5'-NUCLEOTIDASE-RELATED"/>
    <property type="match status" value="1"/>
</dbReference>
<dbReference type="InterPro" id="IPR032109">
    <property type="entry name" value="Big_3_5"/>
</dbReference>
<evidence type="ECO:0000313" key="7">
    <source>
        <dbReference type="EMBL" id="KAA9107741.1"/>
    </source>
</evidence>
<sequence>MGSSERAAPSSFRRRSRCQPPPRHLPFPCRSPRIWLASVGSDIARPRVASRFDAPASLPQQHRNESRTMAIPRGSRGLRVGAGAVAIVAGIAVAGIAVPAQAADPVTLNILTVNDFHGRINSNTVKFAGTIEGLRAADGANGANTLLVGAGDFIGASEFASAVAQDQPTIDVFNELGMVASAVGNHEFDQGWDDLKNRVINDGTNAKWDYLGANVYLAGTDTPALPEYGIYQAGGLNVAVIGAVTQETPTLVSPSGVSDLTFGDPVAAVNRVADQLTDGNPANGEADVIIASFHEGATDGAQSLTANEAISPVFANIVNTTSPKVSAIINGHTHQAYAYQAPVPGSTTGQTRPVLQTGNYAANVGQIQLTVERDTKAVSGYTVKNVPRVTTDDATLISQYPSLSAVKTTVDNALAAAAVIGNQPVGTLSADITTARPNPSLPIATTNRDDRGKESTLGNLVADALLATLSPPDRGGAQITVVNPGGLRAELLYAKDAANPADADGRILYAEANGILPFINNLATVDMTGAQVKTMLEQQWQRDAAGNVPTRSYLQLGTNSGFTYTFDAALPEGSRITSMMLNGTPIDPAATYRIGTFTFLTGLGTTASGGGDNFRVFTQATNLRDSGLIDRDAWIAYLGSHQPVSPSFAKHGVSVSGLNTAPAAGSTQSFSVSNLDLTSSGAPANTTLTASFGTSADGTGAVPVGTATVSGGAATLSITLPTTASGAGYLILDAAPSGTRSVIPLQVSLPASTVTATASPAQYGTGAKIAVTVASPGQTPTGTVTVTDAGGTTLGTATLAAGKATVTLGAKALLPGTQTLTVAYAGSSTVAPSSTTVDVVVAKAKSTTFALNTNLIVRKGQTSNVLVVAVANGGVRVDGPVTITSNGQTVGTGTLTNGTANVSITGFSSWGLKSLTVTYAGSDTVAGSKATAGVLVF</sequence>
<comment type="caution">
    <text evidence="7">The sequence shown here is derived from an EMBL/GenBank/DDBJ whole genome shotgun (WGS) entry which is preliminary data.</text>
</comment>
<dbReference type="SUPFAM" id="SSF55816">
    <property type="entry name" value="5'-nucleotidase (syn. UDP-sugar hydrolase), C-terminal domain"/>
    <property type="match status" value="1"/>
</dbReference>
<keyword evidence="3" id="KW-0472">Membrane</keyword>
<gene>
    <name evidence="7" type="ORF">F6B43_09870</name>
</gene>
<dbReference type="GO" id="GO:0005975">
    <property type="term" value="P:carbohydrate metabolic process"/>
    <property type="evidence" value="ECO:0007669"/>
    <property type="project" value="UniProtKB-ARBA"/>
</dbReference>
<dbReference type="GO" id="GO:0008768">
    <property type="term" value="F:UDP-sugar diphosphatase activity"/>
    <property type="evidence" value="ECO:0007669"/>
    <property type="project" value="TreeGrafter"/>
</dbReference>
<evidence type="ECO:0008006" key="9">
    <source>
        <dbReference type="Google" id="ProtNLM"/>
    </source>
</evidence>
<dbReference type="Pfam" id="PF02872">
    <property type="entry name" value="5_nucleotid_C"/>
    <property type="match status" value="1"/>
</dbReference>
<keyword evidence="8" id="KW-1185">Reference proteome</keyword>
<dbReference type="Pfam" id="PF16640">
    <property type="entry name" value="Big_3_5"/>
    <property type="match status" value="1"/>
</dbReference>